<proteinExistence type="predicted"/>
<dbReference type="SUPFAM" id="SSF47413">
    <property type="entry name" value="lambda repressor-like DNA-binding domains"/>
    <property type="match status" value="1"/>
</dbReference>
<keyword evidence="2" id="KW-1185">Reference proteome</keyword>
<dbReference type="InterPro" id="IPR010982">
    <property type="entry name" value="Lambda_DNA-bd_dom_sf"/>
</dbReference>
<dbReference type="EMBL" id="BAAALN010000007">
    <property type="protein sequence ID" value="GAA1241987.1"/>
    <property type="molecule type" value="Genomic_DNA"/>
</dbReference>
<evidence type="ECO:0000313" key="2">
    <source>
        <dbReference type="Proteomes" id="UP001500653"/>
    </source>
</evidence>
<sequence>MLAELVGRTEDWLNKVENNRIQLDRLSVINSIAVELDLSLTELLAESSIVEWSPDTGRRTVPALRNALLTYRQLIPTRGPRMSRIRRMTWWNGVASCGMPTKARASVS</sequence>
<protein>
    <recommendedName>
        <fullName evidence="3">HTH cro/C1-type domain-containing protein</fullName>
    </recommendedName>
</protein>
<reference evidence="2" key="1">
    <citation type="journal article" date="2019" name="Int. J. Syst. Evol. Microbiol.">
        <title>The Global Catalogue of Microorganisms (GCM) 10K type strain sequencing project: providing services to taxonomists for standard genome sequencing and annotation.</title>
        <authorList>
            <consortium name="The Broad Institute Genomics Platform"/>
            <consortium name="The Broad Institute Genome Sequencing Center for Infectious Disease"/>
            <person name="Wu L."/>
            <person name="Ma J."/>
        </authorList>
    </citation>
    <scope>NUCLEOTIDE SEQUENCE [LARGE SCALE GENOMIC DNA]</scope>
    <source>
        <strain evidence="2">JCM 13023</strain>
    </source>
</reference>
<evidence type="ECO:0000313" key="1">
    <source>
        <dbReference type="EMBL" id="GAA1241987.1"/>
    </source>
</evidence>
<name>A0ABP4H136_9PSEU</name>
<organism evidence="1 2">
    <name type="scientific">Prauserella halophila</name>
    <dbReference type="NCBI Taxonomy" id="185641"/>
    <lineage>
        <taxon>Bacteria</taxon>
        <taxon>Bacillati</taxon>
        <taxon>Actinomycetota</taxon>
        <taxon>Actinomycetes</taxon>
        <taxon>Pseudonocardiales</taxon>
        <taxon>Pseudonocardiaceae</taxon>
        <taxon>Prauserella</taxon>
    </lineage>
</organism>
<gene>
    <name evidence="1" type="ORF">GCM10009676_29010</name>
</gene>
<dbReference type="Proteomes" id="UP001500653">
    <property type="component" value="Unassembled WGS sequence"/>
</dbReference>
<accession>A0ABP4H136</accession>
<comment type="caution">
    <text evidence="1">The sequence shown here is derived from an EMBL/GenBank/DDBJ whole genome shotgun (WGS) entry which is preliminary data.</text>
</comment>
<evidence type="ECO:0008006" key="3">
    <source>
        <dbReference type="Google" id="ProtNLM"/>
    </source>
</evidence>